<sequence length="253" mass="29408">SSLEDLCAAFSKKISDLKKTFQLKNIGKSQGQPVFFKIMGEMSVLHNYLDEMEAEVKEQEKLKNFLKGLQKAAKSYQGEAQHLQENIPPNLPKETRSCTTEITVKCEEKLADVKEPECAKKTLKTVKQLNSVKEIPLVTAEEFQSVPGYMKGRLKCTQINEVVQEINKAVVSKYKIFHQPLKTLNQRLRSRYSRFWEEETKETTGLFFVVDEDIKEFTKLKVDKQFHKILTILRHCHRVRHIQDSRAVRYVIC</sequence>
<evidence type="ECO:0000256" key="5">
    <source>
        <dbReference type="SAM" id="Coils"/>
    </source>
</evidence>
<evidence type="ECO:0000256" key="3">
    <source>
        <dbReference type="ARBA" id="ARBA00047182"/>
    </source>
</evidence>
<dbReference type="PANTHER" id="PTHR28573:SF1">
    <property type="entry name" value="SPINDLE AND KINETOCHORE-ASSOCIATED PROTEIN 1"/>
    <property type="match status" value="1"/>
</dbReference>
<evidence type="ECO:0000313" key="7">
    <source>
        <dbReference type="Proteomes" id="UP000557426"/>
    </source>
</evidence>
<dbReference type="AlphaFoldDB" id="A0A7L3F1W9"/>
<dbReference type="Proteomes" id="UP000557426">
    <property type="component" value="Unassembled WGS sequence"/>
</dbReference>
<dbReference type="GO" id="GO:0007059">
    <property type="term" value="P:chromosome segregation"/>
    <property type="evidence" value="ECO:0007669"/>
    <property type="project" value="InterPro"/>
</dbReference>
<feature type="non-terminal residue" evidence="6">
    <location>
        <position position="253"/>
    </location>
</feature>
<evidence type="ECO:0000256" key="2">
    <source>
        <dbReference type="ARBA" id="ARBA00023054"/>
    </source>
</evidence>
<feature type="coiled-coil region" evidence="5">
    <location>
        <begin position="42"/>
        <end position="86"/>
    </location>
</feature>
<dbReference type="Pfam" id="PF07160">
    <property type="entry name" value="SKA1"/>
    <property type="match status" value="1"/>
</dbReference>
<protein>
    <recommendedName>
        <fullName evidence="3">SKA complex subunit 1</fullName>
    </recommendedName>
    <alternativeName>
        <fullName evidence="4">Spindle and kinetochore-associated protein 1</fullName>
    </alternativeName>
</protein>
<evidence type="ECO:0000313" key="6">
    <source>
        <dbReference type="EMBL" id="NXT74916.1"/>
    </source>
</evidence>
<evidence type="ECO:0000256" key="4">
    <source>
        <dbReference type="ARBA" id="ARBA00047202"/>
    </source>
</evidence>
<reference evidence="6 7" key="1">
    <citation type="submission" date="2019-09" db="EMBL/GenBank/DDBJ databases">
        <title>Bird 10,000 Genomes (B10K) Project - Family phase.</title>
        <authorList>
            <person name="Zhang G."/>
        </authorList>
    </citation>
    <scope>NUCLEOTIDE SEQUENCE [LARGE SCALE GENOMIC DNA]</scope>
    <source>
        <strain evidence="6">B10K-DU-011-47</strain>
        <tissue evidence="6">Mixed tissue sample</tissue>
    </source>
</reference>
<name>A0A7L3F1W9_9GRUI</name>
<accession>A0A7L3F1W9</accession>
<organism evidence="6 7">
    <name type="scientific">Zapornia atra</name>
    <name type="common">Henderson crake</name>
    <dbReference type="NCBI Taxonomy" id="2585822"/>
    <lineage>
        <taxon>Eukaryota</taxon>
        <taxon>Metazoa</taxon>
        <taxon>Chordata</taxon>
        <taxon>Craniata</taxon>
        <taxon>Vertebrata</taxon>
        <taxon>Euteleostomi</taxon>
        <taxon>Archelosauria</taxon>
        <taxon>Archosauria</taxon>
        <taxon>Dinosauria</taxon>
        <taxon>Saurischia</taxon>
        <taxon>Theropoda</taxon>
        <taxon>Coelurosauria</taxon>
        <taxon>Aves</taxon>
        <taxon>Neognathae</taxon>
        <taxon>Neoaves</taxon>
        <taxon>Gruiformes</taxon>
        <taxon>Rallidae</taxon>
        <taxon>Zapornia</taxon>
    </lineage>
</organism>
<evidence type="ECO:0000256" key="1">
    <source>
        <dbReference type="ARBA" id="ARBA00006836"/>
    </source>
</evidence>
<dbReference type="GO" id="GO:0008017">
    <property type="term" value="F:microtubule binding"/>
    <property type="evidence" value="ECO:0007669"/>
    <property type="project" value="InterPro"/>
</dbReference>
<dbReference type="GO" id="GO:0072686">
    <property type="term" value="C:mitotic spindle"/>
    <property type="evidence" value="ECO:0007669"/>
    <property type="project" value="TreeGrafter"/>
</dbReference>
<feature type="non-terminal residue" evidence="6">
    <location>
        <position position="1"/>
    </location>
</feature>
<dbReference type="PANTHER" id="PTHR28573">
    <property type="entry name" value="SPINDLE AND KINETOCHORE-ASSOCIATED PROTEIN 1"/>
    <property type="match status" value="1"/>
</dbReference>
<comment type="caution">
    <text evidence="6">The sequence shown here is derived from an EMBL/GenBank/DDBJ whole genome shotgun (WGS) entry which is preliminary data.</text>
</comment>
<comment type="similarity">
    <text evidence="1">Belongs to the SKA1 family.</text>
</comment>
<keyword evidence="7" id="KW-1185">Reference proteome</keyword>
<gene>
    <name evidence="6" type="primary">Ska1</name>
    <name evidence="6" type="ORF">ZAPATR_R05138</name>
</gene>
<proteinExistence type="inferred from homology"/>
<dbReference type="GO" id="GO:0000278">
    <property type="term" value="P:mitotic cell cycle"/>
    <property type="evidence" value="ECO:0007669"/>
    <property type="project" value="TreeGrafter"/>
</dbReference>
<dbReference type="InterPro" id="IPR042031">
    <property type="entry name" value="SKA1_MBD_sf"/>
</dbReference>
<dbReference type="Gene3D" id="6.10.250.1370">
    <property type="match status" value="1"/>
</dbReference>
<dbReference type="GO" id="GO:0051301">
    <property type="term" value="P:cell division"/>
    <property type="evidence" value="ECO:0007669"/>
    <property type="project" value="InterPro"/>
</dbReference>
<dbReference type="InterPro" id="IPR009829">
    <property type="entry name" value="SKA1"/>
</dbReference>
<keyword evidence="2 5" id="KW-0175">Coiled coil</keyword>
<dbReference type="EMBL" id="VZTU01004789">
    <property type="protein sequence ID" value="NXT74916.1"/>
    <property type="molecule type" value="Genomic_DNA"/>
</dbReference>
<dbReference type="GO" id="GO:0005876">
    <property type="term" value="C:spindle microtubule"/>
    <property type="evidence" value="ECO:0007669"/>
    <property type="project" value="TreeGrafter"/>
</dbReference>
<dbReference type="Gene3D" id="1.10.10.1890">
    <property type="entry name" value="Ska1 microtubule binding domain-like"/>
    <property type="match status" value="1"/>
</dbReference>
<dbReference type="FunFam" id="1.10.10.1890:FF:000002">
    <property type="entry name" value="Spindle and kinetochore-associated protein 1"/>
    <property type="match status" value="1"/>
</dbReference>
<dbReference type="GO" id="GO:0000940">
    <property type="term" value="C:outer kinetochore"/>
    <property type="evidence" value="ECO:0007669"/>
    <property type="project" value="TreeGrafter"/>
</dbReference>
<dbReference type="GO" id="GO:0031110">
    <property type="term" value="P:regulation of microtubule polymerization or depolymerization"/>
    <property type="evidence" value="ECO:0007669"/>
    <property type="project" value="TreeGrafter"/>
</dbReference>